<dbReference type="PIRSF" id="PIRSF029416">
    <property type="entry name" value="UCP029416_PTP"/>
    <property type="match status" value="1"/>
</dbReference>
<reference evidence="1 2" key="1">
    <citation type="submission" date="2019-05" db="EMBL/GenBank/DDBJ databases">
        <title>Burkholderia sp. DHOD12, isolated from subtropical forest soil.</title>
        <authorList>
            <person name="Gao Z.-H."/>
            <person name="Qiu L.-H."/>
        </authorList>
    </citation>
    <scope>NUCLEOTIDE SEQUENCE [LARGE SCALE GENOMIC DNA]</scope>
    <source>
        <strain evidence="1 2">DHOD12</strain>
    </source>
</reference>
<dbReference type="KEGG" id="tvl:FAZ95_27320"/>
<proteinExistence type="predicted"/>
<evidence type="ECO:0000313" key="1">
    <source>
        <dbReference type="EMBL" id="QCP52831.1"/>
    </source>
</evidence>
<dbReference type="Proteomes" id="UP000298656">
    <property type="component" value="Chromosome 2"/>
</dbReference>
<keyword evidence="2" id="KW-1185">Reference proteome</keyword>
<evidence type="ECO:0000313" key="2">
    <source>
        <dbReference type="Proteomes" id="UP000298656"/>
    </source>
</evidence>
<name>A0A4P8IWF5_9BURK</name>
<dbReference type="RefSeq" id="WP_137335602.1">
    <property type="nucleotide sequence ID" value="NZ_CP040078.1"/>
</dbReference>
<accession>A0A4P8IWF5</accession>
<dbReference type="InterPro" id="IPR036196">
    <property type="entry name" value="Ptyr_pPase_sf"/>
</dbReference>
<sequence>MTRALFICSRNRLRSPSAEEVFSSWPGVEADSAGLAPDSIAIVSDEQIAWAEIIFVMERAHKVKLSKKFGSRLKGKRVVCLDIPDKYAFMQPELIVELERKAGRFLRVRRLNGGNR</sequence>
<organism evidence="1 2">
    <name type="scientific">Trinickia violacea</name>
    <dbReference type="NCBI Taxonomy" id="2571746"/>
    <lineage>
        <taxon>Bacteria</taxon>
        <taxon>Pseudomonadati</taxon>
        <taxon>Pseudomonadota</taxon>
        <taxon>Betaproteobacteria</taxon>
        <taxon>Burkholderiales</taxon>
        <taxon>Burkholderiaceae</taxon>
        <taxon>Trinickia</taxon>
    </lineage>
</organism>
<dbReference type="OrthoDB" id="7210484at2"/>
<gene>
    <name evidence="1" type="ORF">FAZ95_27320</name>
</gene>
<protein>
    <submittedName>
        <fullName evidence="1">Phosphotyrosine protein phosphatase</fullName>
    </submittedName>
</protein>
<dbReference type="EMBL" id="CP040078">
    <property type="protein sequence ID" value="QCP52831.1"/>
    <property type="molecule type" value="Genomic_DNA"/>
</dbReference>
<dbReference type="Gene3D" id="3.40.50.2300">
    <property type="match status" value="1"/>
</dbReference>
<dbReference type="AlphaFoldDB" id="A0A4P8IWF5"/>
<dbReference type="SUPFAM" id="SSF52788">
    <property type="entry name" value="Phosphotyrosine protein phosphatases I"/>
    <property type="match status" value="1"/>
</dbReference>
<dbReference type="InterPro" id="IPR016919">
    <property type="entry name" value="UCP029416_PTP"/>
</dbReference>